<dbReference type="PANTHER" id="PTHR33219:SF14">
    <property type="entry name" value="PROTEIN COFACTOR ASSEMBLY OF COMPLEX C SUBUNIT B CCB3, CHLOROPLASTIC-RELATED"/>
    <property type="match status" value="1"/>
</dbReference>
<keyword evidence="2" id="KW-1133">Transmembrane helix</keyword>
<feature type="transmembrane region" description="Helical" evidence="2">
    <location>
        <begin position="75"/>
        <end position="96"/>
    </location>
</feature>
<evidence type="ECO:0000256" key="2">
    <source>
        <dbReference type="SAM" id="Phobius"/>
    </source>
</evidence>
<protein>
    <submittedName>
        <fullName evidence="3">YggT family protein</fullName>
    </submittedName>
</protein>
<feature type="transmembrane region" description="Helical" evidence="2">
    <location>
        <begin position="18"/>
        <end position="38"/>
    </location>
</feature>
<evidence type="ECO:0000256" key="1">
    <source>
        <dbReference type="ARBA" id="ARBA00010894"/>
    </source>
</evidence>
<keyword evidence="2" id="KW-0812">Transmembrane</keyword>
<sequence length="102" mass="11635">MDVLIIPMLELLRTILQLYIWVFIASVILSWLISFQIINTYNRAVVVIGEALYRLTEPMLTPIRRLIPGLGGFDFSPMVAIFILVFIQNVVSRLILKFIGVA</sequence>
<proteinExistence type="inferred from homology"/>
<reference evidence="3" key="1">
    <citation type="submission" date="2021-02" db="EMBL/GenBank/DDBJ databases">
        <title>Thiocyanate and organic carbon inputs drive convergent selection for specific autotrophic Afipia and Thiobacillus strains within complex microbiomes.</title>
        <authorList>
            <person name="Huddy R.J."/>
            <person name="Sachdeva R."/>
            <person name="Kadzinga F."/>
            <person name="Kantor R.S."/>
            <person name="Harrison S.T.L."/>
            <person name="Banfield J.F."/>
        </authorList>
    </citation>
    <scope>NUCLEOTIDE SEQUENCE</scope>
    <source>
        <strain evidence="3">SCN18_10_11_15_R4_P_38_20</strain>
    </source>
</reference>
<evidence type="ECO:0000313" key="4">
    <source>
        <dbReference type="Proteomes" id="UP000664414"/>
    </source>
</evidence>
<dbReference type="InterPro" id="IPR003425">
    <property type="entry name" value="CCB3/YggT"/>
</dbReference>
<accession>A0A8J7PZQ3</accession>
<comment type="caution">
    <text evidence="3">The sequence shown here is derived from an EMBL/GenBank/DDBJ whole genome shotgun (WGS) entry which is preliminary data.</text>
</comment>
<name>A0A8J7PZQ3_9PROT</name>
<dbReference type="GO" id="GO:0016020">
    <property type="term" value="C:membrane"/>
    <property type="evidence" value="ECO:0007669"/>
    <property type="project" value="InterPro"/>
</dbReference>
<keyword evidence="2" id="KW-0472">Membrane</keyword>
<evidence type="ECO:0000313" key="3">
    <source>
        <dbReference type="EMBL" id="MBN9412636.1"/>
    </source>
</evidence>
<dbReference type="Proteomes" id="UP000664414">
    <property type="component" value="Unassembled WGS sequence"/>
</dbReference>
<dbReference type="Pfam" id="PF02325">
    <property type="entry name" value="CCB3_YggT"/>
    <property type="match status" value="1"/>
</dbReference>
<dbReference type="PANTHER" id="PTHR33219">
    <property type="entry name" value="YLMG HOMOLOG PROTEIN 2, CHLOROPLASTIC"/>
    <property type="match status" value="1"/>
</dbReference>
<dbReference type="AlphaFoldDB" id="A0A8J7PZQ3"/>
<dbReference type="EMBL" id="JAFKGL010000011">
    <property type="protein sequence ID" value="MBN9412636.1"/>
    <property type="molecule type" value="Genomic_DNA"/>
</dbReference>
<gene>
    <name evidence="3" type="ORF">J0H12_01745</name>
</gene>
<comment type="similarity">
    <text evidence="1">Belongs to the YggT family.</text>
</comment>
<organism evidence="3 4">
    <name type="scientific">Candidatus Paracaedimonas acanthamoebae</name>
    <dbReference type="NCBI Taxonomy" id="244581"/>
    <lineage>
        <taxon>Bacteria</taxon>
        <taxon>Pseudomonadati</taxon>
        <taxon>Pseudomonadota</taxon>
        <taxon>Alphaproteobacteria</taxon>
        <taxon>Holosporales</taxon>
        <taxon>Caedimonadaceae</taxon>
        <taxon>Candidatus Paracaedimonas</taxon>
    </lineage>
</organism>